<reference evidence="1 2" key="1">
    <citation type="submission" date="2024-08" db="EMBL/GenBank/DDBJ databases">
        <authorList>
            <person name="Cucini C."/>
            <person name="Frati F."/>
        </authorList>
    </citation>
    <scope>NUCLEOTIDE SEQUENCE [LARGE SCALE GENOMIC DNA]</scope>
</reference>
<keyword evidence="2" id="KW-1185">Reference proteome</keyword>
<dbReference type="EMBL" id="CAXLJM020000093">
    <property type="protein sequence ID" value="CAL8132742.1"/>
    <property type="molecule type" value="Genomic_DNA"/>
</dbReference>
<dbReference type="Proteomes" id="UP001642540">
    <property type="component" value="Unassembled WGS sequence"/>
</dbReference>
<organism evidence="1 2">
    <name type="scientific">Orchesella dallaii</name>
    <dbReference type="NCBI Taxonomy" id="48710"/>
    <lineage>
        <taxon>Eukaryota</taxon>
        <taxon>Metazoa</taxon>
        <taxon>Ecdysozoa</taxon>
        <taxon>Arthropoda</taxon>
        <taxon>Hexapoda</taxon>
        <taxon>Collembola</taxon>
        <taxon>Entomobryomorpha</taxon>
        <taxon>Entomobryoidea</taxon>
        <taxon>Orchesellidae</taxon>
        <taxon>Orchesellinae</taxon>
        <taxon>Orchesella</taxon>
    </lineage>
</organism>
<feature type="non-terminal residue" evidence="1">
    <location>
        <position position="154"/>
    </location>
</feature>
<sequence length="154" mass="17734">MTAKLEHYNFPKSVEDAQNHKDFDVFISSQVLDTIHHFANAHNLSKKFSDMYVSILNTSYITIDIDTDPSLYSESLLNISGGMPTLVRIHKKNENNRNFIGRDIHNFALNNDLVHQVISSSRLLYICQHGCFSPLEFFGQEEFVRKPLNPESLF</sequence>
<protein>
    <submittedName>
        <fullName evidence="1">Uncharacterized protein</fullName>
    </submittedName>
</protein>
<comment type="caution">
    <text evidence="1">The sequence shown here is derived from an EMBL/GenBank/DDBJ whole genome shotgun (WGS) entry which is preliminary data.</text>
</comment>
<accession>A0ABP1RPV0</accession>
<evidence type="ECO:0000313" key="2">
    <source>
        <dbReference type="Proteomes" id="UP001642540"/>
    </source>
</evidence>
<gene>
    <name evidence="1" type="ORF">ODALV1_LOCUS24739</name>
</gene>
<evidence type="ECO:0000313" key="1">
    <source>
        <dbReference type="EMBL" id="CAL8132742.1"/>
    </source>
</evidence>
<proteinExistence type="predicted"/>
<name>A0ABP1RPV0_9HEXA</name>